<sequence>MWLWSRGLSRGLLRSQGVMARPLQPTRGRKSRTDPPARSKAERRRVPTLVCPRELLVLRERYSQYTAIVGALRGEFKEAMLRQRYEEEVGSLAEERKRAETEEHRYLMAMNDAENQRLRGLREERLRQEAEEELRQKLDIMLRREEKREVFLQERVQEILKLQEEVKNFITLENVDQRIEAALDNPQNYNFAIDQDGRVVKRTVKQ</sequence>
<accession>V9KVB5</accession>
<evidence type="ECO:0000256" key="7">
    <source>
        <dbReference type="ARBA" id="ARBA00035138"/>
    </source>
</evidence>
<evidence type="ECO:0000256" key="3">
    <source>
        <dbReference type="ARBA" id="ARBA00022946"/>
    </source>
</evidence>
<keyword evidence="6" id="KW-0687">Ribonucleoprotein</keyword>
<keyword evidence="5" id="KW-0496">Mitochondrion</keyword>
<keyword evidence="3" id="KW-0809">Transit peptide</keyword>
<comment type="similarity">
    <text evidence="2">Belongs to the mitochondrion-specific ribosomal protein mS26 family.</text>
</comment>
<dbReference type="PANTHER" id="PTHR21035">
    <property type="entry name" value="28S RIBOSOMAL PROTEIN S26, MITOCHONDRIAL"/>
    <property type="match status" value="1"/>
</dbReference>
<evidence type="ECO:0000256" key="5">
    <source>
        <dbReference type="ARBA" id="ARBA00023128"/>
    </source>
</evidence>
<evidence type="ECO:0000256" key="9">
    <source>
        <dbReference type="SAM" id="Coils"/>
    </source>
</evidence>
<keyword evidence="9" id="KW-0175">Coiled coil</keyword>
<dbReference type="PANTHER" id="PTHR21035:SF2">
    <property type="entry name" value="SMALL RIBOSOMAL SUBUNIT PROTEIN MS26"/>
    <property type="match status" value="1"/>
</dbReference>
<feature type="coiled-coil region" evidence="9">
    <location>
        <begin position="82"/>
        <end position="147"/>
    </location>
</feature>
<dbReference type="EMBL" id="JW869941">
    <property type="protein sequence ID" value="AFP02459.1"/>
    <property type="molecule type" value="mRNA"/>
</dbReference>
<evidence type="ECO:0000256" key="2">
    <source>
        <dbReference type="ARBA" id="ARBA00009672"/>
    </source>
</evidence>
<evidence type="ECO:0000256" key="4">
    <source>
        <dbReference type="ARBA" id="ARBA00022980"/>
    </source>
</evidence>
<dbReference type="AlphaFoldDB" id="V9KVB5"/>
<dbReference type="GO" id="GO:0005763">
    <property type="term" value="C:mitochondrial small ribosomal subunit"/>
    <property type="evidence" value="ECO:0007669"/>
    <property type="project" value="InterPro"/>
</dbReference>
<evidence type="ECO:0000313" key="11">
    <source>
        <dbReference type="EMBL" id="AFP02459.1"/>
    </source>
</evidence>
<evidence type="ECO:0000256" key="6">
    <source>
        <dbReference type="ARBA" id="ARBA00023274"/>
    </source>
</evidence>
<organism evidence="11">
    <name type="scientific">Callorhinchus milii</name>
    <name type="common">Ghost shark</name>
    <dbReference type="NCBI Taxonomy" id="7868"/>
    <lineage>
        <taxon>Eukaryota</taxon>
        <taxon>Metazoa</taxon>
        <taxon>Chordata</taxon>
        <taxon>Craniata</taxon>
        <taxon>Vertebrata</taxon>
        <taxon>Chondrichthyes</taxon>
        <taxon>Holocephali</taxon>
        <taxon>Chimaeriformes</taxon>
        <taxon>Callorhinchidae</taxon>
        <taxon>Callorhinchus</taxon>
    </lineage>
</organism>
<feature type="region of interest" description="Disordered" evidence="10">
    <location>
        <begin position="15"/>
        <end position="44"/>
    </location>
</feature>
<evidence type="ECO:0000256" key="10">
    <source>
        <dbReference type="SAM" id="MobiDB-lite"/>
    </source>
</evidence>
<name>V9KVB5_CALMI</name>
<comment type="subcellular location">
    <subcellularLocation>
        <location evidence="1">Mitochondrion</location>
    </subcellularLocation>
</comment>
<reference evidence="11" key="1">
    <citation type="journal article" date="2014" name="Nature">
        <title>Elephant shark genome provides unique insights into gnathostome evolution.</title>
        <authorList>
            <consortium name="International Elephant Shark Genome Sequencing Consortium"/>
            <person name="Venkatesh B."/>
            <person name="Lee A.P."/>
            <person name="Ravi V."/>
            <person name="Maurya A.K."/>
            <person name="Lian M.M."/>
            <person name="Swann J.B."/>
            <person name="Ohta Y."/>
            <person name="Flajnik M.F."/>
            <person name="Sutoh Y."/>
            <person name="Kasahara M."/>
            <person name="Hoon S."/>
            <person name="Gangu V."/>
            <person name="Roy S.W."/>
            <person name="Irimia M."/>
            <person name="Korzh V."/>
            <person name="Kondrychyn I."/>
            <person name="Lim Z.W."/>
            <person name="Tay B.H."/>
            <person name="Tohari S."/>
            <person name="Kong K.W."/>
            <person name="Ho S."/>
            <person name="Lorente-Galdos B."/>
            <person name="Quilez J."/>
            <person name="Marques-Bonet T."/>
            <person name="Raney B.J."/>
            <person name="Ingham P.W."/>
            <person name="Tay A."/>
            <person name="Hillier L.W."/>
            <person name="Minx P."/>
            <person name="Boehm T."/>
            <person name="Wilson R.K."/>
            <person name="Brenner S."/>
            <person name="Warren W.C."/>
        </authorList>
    </citation>
    <scope>NUCLEOTIDE SEQUENCE</scope>
    <source>
        <tissue evidence="11">Intestine</tissue>
    </source>
</reference>
<dbReference type="Pfam" id="PF14943">
    <property type="entry name" value="MRP-S26"/>
    <property type="match status" value="1"/>
</dbReference>
<feature type="compositionally biased region" description="Basic and acidic residues" evidence="10">
    <location>
        <begin position="31"/>
        <end position="40"/>
    </location>
</feature>
<proteinExistence type="evidence at transcript level"/>
<dbReference type="InterPro" id="IPR026140">
    <property type="entry name" value="Ribosomal_mS26"/>
</dbReference>
<protein>
    <recommendedName>
        <fullName evidence="7">Small ribosomal subunit protein mS26</fullName>
    </recommendedName>
    <alternativeName>
        <fullName evidence="8">28S ribosomal protein S26, mitochondrial</fullName>
    </alternativeName>
</protein>
<evidence type="ECO:0000256" key="1">
    <source>
        <dbReference type="ARBA" id="ARBA00004173"/>
    </source>
</evidence>
<keyword evidence="4 11" id="KW-0689">Ribosomal protein</keyword>
<evidence type="ECO:0000256" key="8">
    <source>
        <dbReference type="ARBA" id="ARBA00035344"/>
    </source>
</evidence>